<evidence type="ECO:0000256" key="7">
    <source>
        <dbReference type="ARBA" id="ARBA00023136"/>
    </source>
</evidence>
<dbReference type="InterPro" id="IPR052180">
    <property type="entry name" value="NhaC_Na-H+_Antiporter"/>
</dbReference>
<dbReference type="InterPro" id="IPR018461">
    <property type="entry name" value="Na/H_Antiport_NhaC-like_C"/>
</dbReference>
<comment type="similarity">
    <text evidence="8">Belongs to the NhaC Na(+)/H(+) (TC 2.A.35) antiporter family.</text>
</comment>
<keyword evidence="6 9" id="KW-1133">Transmembrane helix</keyword>
<evidence type="ECO:0000256" key="8">
    <source>
        <dbReference type="ARBA" id="ARBA00038435"/>
    </source>
</evidence>
<gene>
    <name evidence="11" type="ORF">GJQ55_11095</name>
</gene>
<keyword evidence="7 9" id="KW-0472">Membrane</keyword>
<evidence type="ECO:0000313" key="12">
    <source>
        <dbReference type="Proteomes" id="UP000596074"/>
    </source>
</evidence>
<feature type="transmembrane region" description="Helical" evidence="9">
    <location>
        <begin position="195"/>
        <end position="213"/>
    </location>
</feature>
<keyword evidence="12" id="KW-1185">Reference proteome</keyword>
<evidence type="ECO:0000259" key="10">
    <source>
        <dbReference type="Pfam" id="PF03553"/>
    </source>
</evidence>
<evidence type="ECO:0000256" key="2">
    <source>
        <dbReference type="ARBA" id="ARBA00022448"/>
    </source>
</evidence>
<proteinExistence type="inferred from homology"/>
<keyword evidence="3" id="KW-0050">Antiport</keyword>
<feature type="transmembrane region" description="Helical" evidence="9">
    <location>
        <begin position="410"/>
        <end position="430"/>
    </location>
</feature>
<feature type="transmembrane region" description="Helical" evidence="9">
    <location>
        <begin position="288"/>
        <end position="315"/>
    </location>
</feature>
<feature type="domain" description="Na+/H+ antiporter NhaC-like C-terminal" evidence="10">
    <location>
        <begin position="49"/>
        <end position="211"/>
    </location>
</feature>
<keyword evidence="5 9" id="KW-0812">Transmembrane</keyword>
<evidence type="ECO:0000256" key="3">
    <source>
        <dbReference type="ARBA" id="ARBA00022449"/>
    </source>
</evidence>
<dbReference type="GO" id="GO:0005886">
    <property type="term" value="C:plasma membrane"/>
    <property type="evidence" value="ECO:0007669"/>
    <property type="project" value="UniProtKB-SubCell"/>
</dbReference>
<dbReference type="PANTHER" id="PTHR33451:SF5">
    <property type="entry name" value="NA+_H+ ANTIPORTER"/>
    <property type="match status" value="1"/>
</dbReference>
<dbReference type="KEGG" id="vcw:GJQ55_11095"/>
<evidence type="ECO:0000256" key="5">
    <source>
        <dbReference type="ARBA" id="ARBA00022692"/>
    </source>
</evidence>
<dbReference type="PANTHER" id="PTHR33451">
    <property type="entry name" value="MALATE-2H(+)/NA(+)-LACTATE ANTIPORTER"/>
    <property type="match status" value="1"/>
</dbReference>
<accession>A0A9X7UXY8</accession>
<dbReference type="GO" id="GO:0015297">
    <property type="term" value="F:antiporter activity"/>
    <property type="evidence" value="ECO:0007669"/>
    <property type="project" value="UniProtKB-KW"/>
</dbReference>
<evidence type="ECO:0000256" key="9">
    <source>
        <dbReference type="SAM" id="Phobius"/>
    </source>
</evidence>
<keyword evidence="2" id="KW-0813">Transport</keyword>
<dbReference type="RefSeq" id="WP_228345044.1">
    <property type="nucleotide sequence ID" value="NZ_CP046056.1"/>
</dbReference>
<feature type="transmembrane region" description="Helical" evidence="9">
    <location>
        <begin position="335"/>
        <end position="361"/>
    </location>
</feature>
<dbReference type="EMBL" id="CP046056">
    <property type="protein sequence ID" value="QQD24980.1"/>
    <property type="molecule type" value="Genomic_DNA"/>
</dbReference>
<reference evidence="11 12" key="1">
    <citation type="submission" date="2019-11" db="EMBL/GenBank/DDBJ databases">
        <title>Venatorbacter sp. nov. a predator of Campylobacter and other Gram-negative bacteria.</title>
        <authorList>
            <person name="Saeedi A."/>
            <person name="Cummings N.J."/>
            <person name="Connerton I.F."/>
            <person name="Connerton P.L."/>
        </authorList>
    </citation>
    <scope>NUCLEOTIDE SEQUENCE [LARGE SCALE GENOMIC DNA]</scope>
    <source>
        <strain evidence="11">XL5</strain>
    </source>
</reference>
<feature type="transmembrane region" description="Helical" evidence="9">
    <location>
        <begin position="233"/>
        <end position="265"/>
    </location>
</feature>
<evidence type="ECO:0000256" key="4">
    <source>
        <dbReference type="ARBA" id="ARBA00022475"/>
    </source>
</evidence>
<feature type="transmembrane region" description="Helical" evidence="9">
    <location>
        <begin position="108"/>
        <end position="126"/>
    </location>
</feature>
<dbReference type="AlphaFoldDB" id="A0A9X7UXY8"/>
<feature type="transmembrane region" description="Helical" evidence="9">
    <location>
        <begin position="75"/>
        <end position="96"/>
    </location>
</feature>
<evidence type="ECO:0000256" key="6">
    <source>
        <dbReference type="ARBA" id="ARBA00022989"/>
    </source>
</evidence>
<keyword evidence="4" id="KW-1003">Cell membrane</keyword>
<evidence type="ECO:0000256" key="1">
    <source>
        <dbReference type="ARBA" id="ARBA00004651"/>
    </source>
</evidence>
<protein>
    <submittedName>
        <fullName evidence="11">Na+/H+ antiporter NhaC family protein</fullName>
    </submittedName>
</protein>
<evidence type="ECO:0000313" key="11">
    <source>
        <dbReference type="EMBL" id="QQD24980.1"/>
    </source>
</evidence>
<comment type="subcellular location">
    <subcellularLocation>
        <location evidence="1">Cell membrane</location>
        <topology evidence="1">Multi-pass membrane protein</topology>
    </subcellularLocation>
</comment>
<dbReference type="Pfam" id="PF03553">
    <property type="entry name" value="Na_H_antiporter"/>
    <property type="match status" value="1"/>
</dbReference>
<organism evidence="11 12">
    <name type="scientific">Venatoribacter cucullus</name>
    <dbReference type="NCBI Taxonomy" id="2661630"/>
    <lineage>
        <taxon>Bacteria</taxon>
        <taxon>Pseudomonadati</taxon>
        <taxon>Pseudomonadota</taxon>
        <taxon>Gammaproteobacteria</taxon>
        <taxon>Oceanospirillales</taxon>
        <taxon>Oceanospirillaceae</taxon>
        <taxon>Venatoribacter</taxon>
    </lineage>
</organism>
<feature type="transmembrane region" description="Helical" evidence="9">
    <location>
        <begin position="38"/>
        <end position="55"/>
    </location>
</feature>
<dbReference type="Proteomes" id="UP000596074">
    <property type="component" value="Chromosome"/>
</dbReference>
<sequence length="448" mass="46601">MPRPSAPALLPMLLFLATFIGSGLYFQAAGADFAFYKIPAPVAILPAIVLALLLARGSINARVETFVRGCAEPTLVTMLLIFLLAGGFASTAKAIGGVDATVNLGLSLIPPALILPGLFVMTAFMATAMGTSMGTIAAVTPIAAGLAGATDLPLLLTVGTVMGGAMFGDNLSVISDTTIAATRTQGCSMMDKFRLNFRLALPAALLTLLWLYWQGSSTHIEAPGDSNLWLILPYLTVLILALSGLNVIVVLLCGILLAGVSGLWLQPEYSVARWAQDIYAGYDSMQEIFMLSLLIGGLAAMMQAGGGLAWLAGQIDRLSRSTNNPQAHRRAGEFSISLAVALSNLCTANNTVAILLSGALAKDIAGRYGVAPSRSASLMDSVSCVVQGILPYGAQMLLAASIAGLSPLQLVGTVVYCWLLGLMVVVSVLFNWPKTPATRTATATPPVV</sequence>
<name>A0A9X7UXY8_9GAMM</name>